<evidence type="ECO:0000313" key="3">
    <source>
        <dbReference type="Proteomes" id="UP000294419"/>
    </source>
</evidence>
<sequence>MDKDYATVAHYLFLTFFELDFLVLLRFKICFLNFCYVGHDTVLKHQDAFGNRNKTSYLFLF</sequence>
<dbReference type="EMBL" id="CP037954">
    <property type="protein sequence ID" value="QBO57555.1"/>
    <property type="molecule type" value="Genomic_DNA"/>
</dbReference>
<keyword evidence="3" id="KW-1185">Reference proteome</keyword>
<reference evidence="2 3" key="1">
    <citation type="submission" date="2019-03" db="EMBL/GenBank/DDBJ databases">
        <authorList>
            <person name="Kim H."/>
            <person name="Yu S.-M."/>
        </authorList>
    </citation>
    <scope>NUCLEOTIDE SEQUENCE [LARGE SCALE GENOMIC DNA]</scope>
    <source>
        <strain evidence="2 3">NBC122</strain>
    </source>
</reference>
<dbReference type="Proteomes" id="UP000294419">
    <property type="component" value="Chromosome"/>
</dbReference>
<dbReference type="KEGG" id="csal:NBC122_00720"/>
<evidence type="ECO:0000256" key="1">
    <source>
        <dbReference type="SAM" id="Phobius"/>
    </source>
</evidence>
<evidence type="ECO:0000313" key="2">
    <source>
        <dbReference type="EMBL" id="QBO57555.1"/>
    </source>
</evidence>
<protein>
    <submittedName>
        <fullName evidence="2">Uncharacterized protein</fullName>
    </submittedName>
</protein>
<feature type="transmembrane region" description="Helical" evidence="1">
    <location>
        <begin position="6"/>
        <end position="25"/>
    </location>
</feature>
<organism evidence="2 3">
    <name type="scientific">Chryseobacterium salivictor</name>
    <dbReference type="NCBI Taxonomy" id="2547600"/>
    <lineage>
        <taxon>Bacteria</taxon>
        <taxon>Pseudomonadati</taxon>
        <taxon>Bacteroidota</taxon>
        <taxon>Flavobacteriia</taxon>
        <taxon>Flavobacteriales</taxon>
        <taxon>Weeksellaceae</taxon>
        <taxon>Chryseobacterium group</taxon>
        <taxon>Chryseobacterium</taxon>
    </lineage>
</organism>
<gene>
    <name evidence="2" type="ORF">NBC122_00720</name>
</gene>
<keyword evidence="1" id="KW-0812">Transmembrane</keyword>
<accession>A0A4P6ZDN9</accession>
<keyword evidence="1" id="KW-1133">Transmembrane helix</keyword>
<dbReference type="AlphaFoldDB" id="A0A4P6ZDN9"/>
<proteinExistence type="predicted"/>
<keyword evidence="1" id="KW-0472">Membrane</keyword>
<name>A0A4P6ZDN9_9FLAO</name>